<dbReference type="AlphaFoldDB" id="A0AAU9VF30"/>
<protein>
    <recommendedName>
        <fullName evidence="1">Reverse transcriptase domain-containing protein</fullName>
    </recommendedName>
</protein>
<keyword evidence="3" id="KW-1185">Reference proteome</keyword>
<dbReference type="EMBL" id="CAKOGL010000052">
    <property type="protein sequence ID" value="CAH2109028.1"/>
    <property type="molecule type" value="Genomic_DNA"/>
</dbReference>
<dbReference type="SUPFAM" id="SSF56672">
    <property type="entry name" value="DNA/RNA polymerases"/>
    <property type="match status" value="1"/>
</dbReference>
<feature type="domain" description="Reverse transcriptase" evidence="1">
    <location>
        <begin position="48"/>
        <end position="157"/>
    </location>
</feature>
<name>A0AAU9VF30_EUPED</name>
<reference evidence="2" key="1">
    <citation type="submission" date="2022-03" db="EMBL/GenBank/DDBJ databases">
        <authorList>
            <person name="Tunstrom K."/>
        </authorList>
    </citation>
    <scope>NUCLEOTIDE SEQUENCE</scope>
</reference>
<dbReference type="PANTHER" id="PTHR33332">
    <property type="entry name" value="REVERSE TRANSCRIPTASE DOMAIN-CONTAINING PROTEIN"/>
    <property type="match status" value="1"/>
</dbReference>
<dbReference type="InterPro" id="IPR043502">
    <property type="entry name" value="DNA/RNA_pol_sf"/>
</dbReference>
<evidence type="ECO:0000259" key="1">
    <source>
        <dbReference type="Pfam" id="PF00078"/>
    </source>
</evidence>
<gene>
    <name evidence="2" type="ORF">EEDITHA_LOCUS22909</name>
</gene>
<dbReference type="GO" id="GO:0071897">
    <property type="term" value="P:DNA biosynthetic process"/>
    <property type="evidence" value="ECO:0007669"/>
    <property type="project" value="UniProtKB-ARBA"/>
</dbReference>
<dbReference type="Proteomes" id="UP001153954">
    <property type="component" value="Unassembled WGS sequence"/>
</dbReference>
<dbReference type="Pfam" id="PF00078">
    <property type="entry name" value="RVT_1"/>
    <property type="match status" value="1"/>
</dbReference>
<proteinExistence type="predicted"/>
<comment type="caution">
    <text evidence="2">The sequence shown here is derived from an EMBL/GenBank/DDBJ whole genome shotgun (WGS) entry which is preliminary data.</text>
</comment>
<evidence type="ECO:0000313" key="3">
    <source>
        <dbReference type="Proteomes" id="UP001153954"/>
    </source>
</evidence>
<evidence type="ECO:0000313" key="2">
    <source>
        <dbReference type="EMBL" id="CAH2109028.1"/>
    </source>
</evidence>
<organism evidence="2 3">
    <name type="scientific">Euphydryas editha</name>
    <name type="common">Edith's checkerspot</name>
    <dbReference type="NCBI Taxonomy" id="104508"/>
    <lineage>
        <taxon>Eukaryota</taxon>
        <taxon>Metazoa</taxon>
        <taxon>Ecdysozoa</taxon>
        <taxon>Arthropoda</taxon>
        <taxon>Hexapoda</taxon>
        <taxon>Insecta</taxon>
        <taxon>Pterygota</taxon>
        <taxon>Neoptera</taxon>
        <taxon>Endopterygota</taxon>
        <taxon>Lepidoptera</taxon>
        <taxon>Glossata</taxon>
        <taxon>Ditrysia</taxon>
        <taxon>Papilionoidea</taxon>
        <taxon>Nymphalidae</taxon>
        <taxon>Nymphalinae</taxon>
        <taxon>Euphydryas</taxon>
    </lineage>
</organism>
<accession>A0AAU9VF30</accession>
<sequence>MNVIIVKSGKEIREVRRNTLCIDVNNIEIFRIGGEGRIEIRTERARGVLSPLLFSVFINTVTKSLSSSYHLYADDLQIYTSAPANNFNKAIEDLHSDLNKIASWSKSFGIALNPNKSQVALLGGAKQIAKINMNSLPSIKLNNTNLMVSASIKNLGLMIDSTMSWAPQVAEVSRKFFATIGCLRRWKHLLPMKTKVTLAHSLLLPLLDYADSSYPDLSEDLLNKYERLQNHCIRFIYGLRKFDHISEFRAKLKWLPIRLRRNLHLLFLLYCILYNPLSPSYLKERFVFLGSNSDLHLNLRSRSDNRLKMFASQSQAYSNSFTIKAAKLWNSLPGKVRHSDSLSTFKKRLYNHYLSL</sequence>
<dbReference type="InterPro" id="IPR000477">
    <property type="entry name" value="RT_dom"/>
</dbReference>